<gene>
    <name evidence="1" type="ORF">mRhiFer1_008488</name>
</gene>
<organism evidence="1 2">
    <name type="scientific">Rhinolophus ferrumequinum</name>
    <name type="common">Greater horseshoe bat</name>
    <dbReference type="NCBI Taxonomy" id="59479"/>
    <lineage>
        <taxon>Eukaryota</taxon>
        <taxon>Metazoa</taxon>
        <taxon>Chordata</taxon>
        <taxon>Craniata</taxon>
        <taxon>Vertebrata</taxon>
        <taxon>Euteleostomi</taxon>
        <taxon>Mammalia</taxon>
        <taxon>Eutheria</taxon>
        <taxon>Laurasiatheria</taxon>
        <taxon>Chiroptera</taxon>
        <taxon>Yinpterochiroptera</taxon>
        <taxon>Rhinolophoidea</taxon>
        <taxon>Rhinolophidae</taxon>
        <taxon>Rhinolophinae</taxon>
        <taxon>Rhinolophus</taxon>
    </lineage>
</organism>
<accession>A0A7J7UXE5</accession>
<name>A0A7J7UXE5_RHIFE</name>
<protein>
    <submittedName>
        <fullName evidence="1">Uncharacterized protein</fullName>
    </submittedName>
</protein>
<proteinExistence type="predicted"/>
<sequence>MPPGGVNRNGNLKLCSKSLPVFKQFKAMKSSGEKEHWTWTASKPFLPVRPVSFLLTHLSQTVTRDTHFPLYSFPSVPPDGKVGWWKGLGDPGIRISPAPLSVCPSAQGWPCVPGCTHKRQGVFL</sequence>
<dbReference type="AlphaFoldDB" id="A0A7J7UXE5"/>
<evidence type="ECO:0000313" key="1">
    <source>
        <dbReference type="EMBL" id="KAF6317426.1"/>
    </source>
</evidence>
<dbReference type="Proteomes" id="UP000585614">
    <property type="component" value="Unassembled WGS sequence"/>
</dbReference>
<evidence type="ECO:0000313" key="2">
    <source>
        <dbReference type="Proteomes" id="UP000585614"/>
    </source>
</evidence>
<reference evidence="1 2" key="1">
    <citation type="journal article" date="2020" name="Nature">
        <title>Six reference-quality genomes reveal evolution of bat adaptations.</title>
        <authorList>
            <person name="Jebb D."/>
            <person name="Huang Z."/>
            <person name="Pippel M."/>
            <person name="Hughes G.M."/>
            <person name="Lavrichenko K."/>
            <person name="Devanna P."/>
            <person name="Winkler S."/>
            <person name="Jermiin L.S."/>
            <person name="Skirmuntt E.C."/>
            <person name="Katzourakis A."/>
            <person name="Burkitt-Gray L."/>
            <person name="Ray D.A."/>
            <person name="Sullivan K.A.M."/>
            <person name="Roscito J.G."/>
            <person name="Kirilenko B.M."/>
            <person name="Davalos L.M."/>
            <person name="Corthals A.P."/>
            <person name="Power M.L."/>
            <person name="Jones G."/>
            <person name="Ransome R.D."/>
            <person name="Dechmann D.K.N."/>
            <person name="Locatelli A.G."/>
            <person name="Puechmaille S.J."/>
            <person name="Fedrigo O."/>
            <person name="Jarvis E.D."/>
            <person name="Hiller M."/>
            <person name="Vernes S.C."/>
            <person name="Myers E.W."/>
            <person name="Teeling E.C."/>
        </authorList>
    </citation>
    <scope>NUCLEOTIDE SEQUENCE [LARGE SCALE GENOMIC DNA]</scope>
    <source>
        <strain evidence="1">MRhiFer1</strain>
        <tissue evidence="1">Lung</tissue>
    </source>
</reference>
<comment type="caution">
    <text evidence="1">The sequence shown here is derived from an EMBL/GenBank/DDBJ whole genome shotgun (WGS) entry which is preliminary data.</text>
</comment>
<dbReference type="EMBL" id="JACAGC010000015">
    <property type="protein sequence ID" value="KAF6317426.1"/>
    <property type="molecule type" value="Genomic_DNA"/>
</dbReference>